<sequence length="101" mass="11223">MYKEKPHIPVGLRDESTKRRPPGRVLHPGRFSQQSNRSHCAPTSLSGGQVRAPSVPYLSIPCIGGCGGILQTFFVHSIESLKWRPEPLKRQPEPVPGKFPK</sequence>
<reference evidence="2" key="1">
    <citation type="submission" date="2018-05" db="EMBL/GenBank/DDBJ databases">
        <authorList>
            <person name="Lanie J.A."/>
            <person name="Ng W.-L."/>
            <person name="Kazmierczak K.M."/>
            <person name="Andrzejewski T.M."/>
            <person name="Davidsen T.M."/>
            <person name="Wayne K.J."/>
            <person name="Tettelin H."/>
            <person name="Glass J.I."/>
            <person name="Rusch D."/>
            <person name="Podicherti R."/>
            <person name="Tsui H.-C.T."/>
            <person name="Winkler M.E."/>
        </authorList>
    </citation>
    <scope>NUCLEOTIDE SEQUENCE</scope>
</reference>
<feature type="compositionally biased region" description="Polar residues" evidence="1">
    <location>
        <begin position="31"/>
        <end position="47"/>
    </location>
</feature>
<accession>A0A382YWZ8</accession>
<organism evidence="2">
    <name type="scientific">marine metagenome</name>
    <dbReference type="NCBI Taxonomy" id="408172"/>
    <lineage>
        <taxon>unclassified sequences</taxon>
        <taxon>metagenomes</taxon>
        <taxon>ecological metagenomes</taxon>
    </lineage>
</organism>
<feature type="compositionally biased region" description="Basic and acidic residues" evidence="1">
    <location>
        <begin position="1"/>
        <end position="18"/>
    </location>
</feature>
<gene>
    <name evidence="2" type="ORF">METZ01_LOCUS440199</name>
</gene>
<evidence type="ECO:0000313" key="2">
    <source>
        <dbReference type="EMBL" id="SVD87345.1"/>
    </source>
</evidence>
<protein>
    <submittedName>
        <fullName evidence="2">Uncharacterized protein</fullName>
    </submittedName>
</protein>
<name>A0A382YWZ8_9ZZZZ</name>
<feature type="region of interest" description="Disordered" evidence="1">
    <location>
        <begin position="1"/>
        <end position="47"/>
    </location>
</feature>
<evidence type="ECO:0000256" key="1">
    <source>
        <dbReference type="SAM" id="MobiDB-lite"/>
    </source>
</evidence>
<proteinExistence type="predicted"/>
<dbReference type="AlphaFoldDB" id="A0A382YWZ8"/>
<dbReference type="EMBL" id="UINC01178924">
    <property type="protein sequence ID" value="SVD87345.1"/>
    <property type="molecule type" value="Genomic_DNA"/>
</dbReference>